<dbReference type="AlphaFoldDB" id="A0A7W8KIG3"/>
<evidence type="ECO:0000313" key="2">
    <source>
        <dbReference type="EMBL" id="MBB5378707.1"/>
    </source>
</evidence>
<dbReference type="EMBL" id="BNAJ01000015">
    <property type="protein sequence ID" value="GHF61836.1"/>
    <property type="molecule type" value="Genomic_DNA"/>
</dbReference>
<dbReference type="Proteomes" id="UP000619376">
    <property type="component" value="Unassembled WGS sequence"/>
</dbReference>
<comment type="caution">
    <text evidence="2">The sequence shown here is derived from an EMBL/GenBank/DDBJ whole genome shotgun (WGS) entry which is preliminary data.</text>
</comment>
<reference evidence="2 3" key="3">
    <citation type="submission" date="2020-08" db="EMBL/GenBank/DDBJ databases">
        <title>Genomic Encyclopedia of Type Strains, Phase IV (KMG-IV): sequencing the most valuable type-strain genomes for metagenomic binning, comparative biology and taxonomic classification.</title>
        <authorList>
            <person name="Goeker M."/>
        </authorList>
    </citation>
    <scope>NUCLEOTIDE SEQUENCE [LARGE SCALE GENOMIC DNA]</scope>
    <source>
        <strain evidence="2 3">DSM 27521</strain>
    </source>
</reference>
<dbReference type="RefSeq" id="WP_184115376.1">
    <property type="nucleotide sequence ID" value="NZ_BNAJ01000015.1"/>
</dbReference>
<dbReference type="Proteomes" id="UP000539473">
    <property type="component" value="Unassembled WGS sequence"/>
</dbReference>
<sequence length="168" mass="18802">MSAASQVLSGAFLTEFLESPDWQREAERWGWAIQRPTPLTLVVSLNARPLPGVDDTFTLKLSCEFCPDFPPNILFVNPATQAYDPALDQRHVAQLTAPDCRTHLNYGFQTPYPYGPQLVCTSLGHGYYVSGHAPTPDQRWDPLRHSVGSAIAVVQRTLVHPQHYQGRF</sequence>
<dbReference type="EMBL" id="JACHFK010000014">
    <property type="protein sequence ID" value="MBB5378707.1"/>
    <property type="molecule type" value="Genomic_DNA"/>
</dbReference>
<accession>A0A7W8KIG3</accession>
<reference evidence="1" key="4">
    <citation type="submission" date="2024-05" db="EMBL/GenBank/DDBJ databases">
        <authorList>
            <person name="Sun Q."/>
            <person name="Zhou Y."/>
        </authorList>
    </citation>
    <scope>NUCLEOTIDE SEQUENCE</scope>
    <source>
        <strain evidence="1">CGMCC 1.18437</strain>
    </source>
</reference>
<proteinExistence type="predicted"/>
<keyword evidence="4" id="KW-1185">Reference proteome</keyword>
<protein>
    <submittedName>
        <fullName evidence="2">Uncharacterized protein</fullName>
    </submittedName>
</protein>
<reference evidence="4" key="2">
    <citation type="journal article" date="2019" name="Int. J. Syst. Evol. Microbiol.">
        <title>The Global Catalogue of Microorganisms (GCM) 10K type strain sequencing project: providing services to taxonomists for standard genome sequencing and annotation.</title>
        <authorList>
            <consortium name="The Broad Institute Genomics Platform"/>
            <consortium name="The Broad Institute Genome Sequencing Center for Infectious Disease"/>
            <person name="Wu L."/>
            <person name="Ma J."/>
        </authorList>
    </citation>
    <scope>NUCLEOTIDE SEQUENCE [LARGE SCALE GENOMIC DNA]</scope>
    <source>
        <strain evidence="4">CGMCC 1.18437</strain>
    </source>
</reference>
<evidence type="ECO:0000313" key="4">
    <source>
        <dbReference type="Proteomes" id="UP000619376"/>
    </source>
</evidence>
<reference evidence="1" key="1">
    <citation type="journal article" date="2014" name="Int. J. Syst. Evol. Microbiol.">
        <title>Complete genome of a new Firmicutes species belonging to the dominant human colonic microbiota ('Ruminococcus bicirculans') reveals two chromosomes and a selective capacity to utilize plant glucans.</title>
        <authorList>
            <consortium name="NISC Comparative Sequencing Program"/>
            <person name="Wegmann U."/>
            <person name="Louis P."/>
            <person name="Goesmann A."/>
            <person name="Henrissat B."/>
            <person name="Duncan S.H."/>
            <person name="Flint H.J."/>
        </authorList>
    </citation>
    <scope>NUCLEOTIDE SEQUENCE</scope>
    <source>
        <strain evidence="1">CGMCC 1.18437</strain>
    </source>
</reference>
<organism evidence="2 3">
    <name type="scientific">Deinococcus metalli</name>
    <dbReference type="NCBI Taxonomy" id="1141878"/>
    <lineage>
        <taxon>Bacteria</taxon>
        <taxon>Thermotogati</taxon>
        <taxon>Deinococcota</taxon>
        <taxon>Deinococci</taxon>
        <taxon>Deinococcales</taxon>
        <taxon>Deinococcaceae</taxon>
        <taxon>Deinococcus</taxon>
    </lineage>
</organism>
<name>A0A7W8KIG3_9DEIO</name>
<evidence type="ECO:0000313" key="3">
    <source>
        <dbReference type="Proteomes" id="UP000539473"/>
    </source>
</evidence>
<gene>
    <name evidence="1" type="ORF">GCM10017781_42540</name>
    <name evidence="2" type="ORF">HNQ07_004214</name>
</gene>
<evidence type="ECO:0000313" key="1">
    <source>
        <dbReference type="EMBL" id="GHF61836.1"/>
    </source>
</evidence>